<gene>
    <name evidence="9" type="ORF">HNR75_000531</name>
</gene>
<evidence type="ECO:0000313" key="10">
    <source>
        <dbReference type="Proteomes" id="UP000585721"/>
    </source>
</evidence>
<keyword evidence="6 7" id="KW-0472">Membrane</keyword>
<dbReference type="AlphaFoldDB" id="A0A841G9P6"/>
<evidence type="ECO:0000256" key="6">
    <source>
        <dbReference type="ARBA" id="ARBA00023136"/>
    </source>
</evidence>
<sequence length="389" mass="42002">MTNGLAFNLGFYMMLPYLAHHLGSTLGLTGWITGLILGIRVFSQQGLFLLGGTLGDRLGYRPAILGGCLIRAFGFALLGWADSVPVLIVAAFLTGFAGALFTPCAQAYLAAECRDAEQRHQAFALHNLASEAGMLLGPLAGLWLTNLSYAATGCISGSIFLLLTVLQWRYLPKAVLASKSAPISVLTQWHSIWLNRPFLRFTLCAAAYPILFHQLYLAIPAYIQSAHQPASLLSSVFVITALIGVVLQLSVTHWVKTKLGTPRAIGIGLVCMGGSYVTMLYLAEMPVMAVTLQAVLFSFGSILCYPLFSVRLPHYAGDGQLGCYYGFYASFGGCVALLSNIVVGRMLGNVGTKPPEILWYVLIGVGVLSGWLLYRQLLSEDKQYESRAG</sequence>
<feature type="transmembrane region" description="Helical" evidence="7">
    <location>
        <begin position="231"/>
        <end position="252"/>
    </location>
</feature>
<feature type="transmembrane region" description="Helical" evidence="7">
    <location>
        <begin position="289"/>
        <end position="310"/>
    </location>
</feature>
<dbReference type="Proteomes" id="UP000585721">
    <property type="component" value="Unassembled WGS sequence"/>
</dbReference>
<keyword evidence="5 7" id="KW-1133">Transmembrane helix</keyword>
<dbReference type="InterPro" id="IPR020846">
    <property type="entry name" value="MFS_dom"/>
</dbReference>
<feature type="transmembrane region" description="Helical" evidence="7">
    <location>
        <begin position="198"/>
        <end position="219"/>
    </location>
</feature>
<evidence type="ECO:0000256" key="3">
    <source>
        <dbReference type="ARBA" id="ARBA00022475"/>
    </source>
</evidence>
<dbReference type="InterPro" id="IPR036259">
    <property type="entry name" value="MFS_trans_sf"/>
</dbReference>
<keyword evidence="3" id="KW-1003">Cell membrane</keyword>
<evidence type="ECO:0000256" key="2">
    <source>
        <dbReference type="ARBA" id="ARBA00022448"/>
    </source>
</evidence>
<dbReference type="GO" id="GO:0005886">
    <property type="term" value="C:plasma membrane"/>
    <property type="evidence" value="ECO:0007669"/>
    <property type="project" value="UniProtKB-SubCell"/>
</dbReference>
<dbReference type="EMBL" id="JACHGR010000002">
    <property type="protein sequence ID" value="MBB6054659.1"/>
    <property type="molecule type" value="Genomic_DNA"/>
</dbReference>
<keyword evidence="10" id="KW-1185">Reference proteome</keyword>
<proteinExistence type="predicted"/>
<dbReference type="InterPro" id="IPR011701">
    <property type="entry name" value="MFS"/>
</dbReference>
<keyword evidence="4 7" id="KW-0812">Transmembrane</keyword>
<evidence type="ECO:0000256" key="5">
    <source>
        <dbReference type="ARBA" id="ARBA00022989"/>
    </source>
</evidence>
<comment type="subcellular location">
    <subcellularLocation>
        <location evidence="1">Cell membrane</location>
        <topology evidence="1">Multi-pass membrane protein</topology>
    </subcellularLocation>
</comment>
<evidence type="ECO:0000256" key="4">
    <source>
        <dbReference type="ARBA" id="ARBA00022692"/>
    </source>
</evidence>
<feature type="transmembrane region" description="Helical" evidence="7">
    <location>
        <begin position="264"/>
        <end position="283"/>
    </location>
</feature>
<feature type="transmembrane region" description="Helical" evidence="7">
    <location>
        <begin position="87"/>
        <end position="111"/>
    </location>
</feature>
<feature type="domain" description="Major facilitator superfamily (MFS) profile" evidence="8">
    <location>
        <begin position="1"/>
        <end position="382"/>
    </location>
</feature>
<comment type="caution">
    <text evidence="9">The sequence shown here is derived from an EMBL/GenBank/DDBJ whole genome shotgun (WGS) entry which is preliminary data.</text>
</comment>
<dbReference type="PANTHER" id="PTHR23517:SF2">
    <property type="entry name" value="MULTIDRUG RESISTANCE PROTEIN MDTH"/>
    <property type="match status" value="1"/>
</dbReference>
<dbReference type="Pfam" id="PF07690">
    <property type="entry name" value="MFS_1"/>
    <property type="match status" value="1"/>
</dbReference>
<dbReference type="InterPro" id="IPR050171">
    <property type="entry name" value="MFS_Transporters"/>
</dbReference>
<protein>
    <submittedName>
        <fullName evidence="9">MFS family permease</fullName>
    </submittedName>
</protein>
<feature type="transmembrane region" description="Helical" evidence="7">
    <location>
        <begin position="322"/>
        <end position="345"/>
    </location>
</feature>
<name>A0A841G9P6_9GAMM</name>
<accession>A0A841G9P6</accession>
<feature type="transmembrane region" description="Helical" evidence="7">
    <location>
        <begin position="149"/>
        <end position="171"/>
    </location>
</feature>
<dbReference type="PANTHER" id="PTHR23517">
    <property type="entry name" value="RESISTANCE PROTEIN MDTM, PUTATIVE-RELATED-RELATED"/>
    <property type="match status" value="1"/>
</dbReference>
<feature type="transmembrane region" description="Helical" evidence="7">
    <location>
        <begin position="123"/>
        <end position="143"/>
    </location>
</feature>
<feature type="transmembrane region" description="Helical" evidence="7">
    <location>
        <begin position="63"/>
        <end position="81"/>
    </location>
</feature>
<dbReference type="RefSeq" id="WP_343043236.1">
    <property type="nucleotide sequence ID" value="NZ_JACHGR010000002.1"/>
</dbReference>
<feature type="transmembrane region" description="Helical" evidence="7">
    <location>
        <begin position="357"/>
        <end position="374"/>
    </location>
</feature>
<feature type="transmembrane region" description="Helical" evidence="7">
    <location>
        <begin position="20"/>
        <end position="42"/>
    </location>
</feature>
<evidence type="ECO:0000313" key="9">
    <source>
        <dbReference type="EMBL" id="MBB6054659.1"/>
    </source>
</evidence>
<organism evidence="9 10">
    <name type="scientific">Tolumonas osonensis</name>
    <dbReference type="NCBI Taxonomy" id="675874"/>
    <lineage>
        <taxon>Bacteria</taxon>
        <taxon>Pseudomonadati</taxon>
        <taxon>Pseudomonadota</taxon>
        <taxon>Gammaproteobacteria</taxon>
        <taxon>Aeromonadales</taxon>
        <taxon>Aeromonadaceae</taxon>
        <taxon>Tolumonas</taxon>
    </lineage>
</organism>
<keyword evidence="2" id="KW-0813">Transport</keyword>
<evidence type="ECO:0000256" key="7">
    <source>
        <dbReference type="SAM" id="Phobius"/>
    </source>
</evidence>
<reference evidence="9 10" key="1">
    <citation type="submission" date="2020-08" db="EMBL/GenBank/DDBJ databases">
        <title>Genomic Encyclopedia of Type Strains, Phase IV (KMG-IV): sequencing the most valuable type-strain genomes for metagenomic binning, comparative biology and taxonomic classification.</title>
        <authorList>
            <person name="Goeker M."/>
        </authorList>
    </citation>
    <scope>NUCLEOTIDE SEQUENCE [LARGE SCALE GENOMIC DNA]</scope>
    <source>
        <strain evidence="9 10">DSM 22975</strain>
    </source>
</reference>
<evidence type="ECO:0000259" key="8">
    <source>
        <dbReference type="PROSITE" id="PS50850"/>
    </source>
</evidence>
<dbReference type="PROSITE" id="PS50850">
    <property type="entry name" value="MFS"/>
    <property type="match status" value="1"/>
</dbReference>
<dbReference type="SUPFAM" id="SSF103473">
    <property type="entry name" value="MFS general substrate transporter"/>
    <property type="match status" value="1"/>
</dbReference>
<evidence type="ECO:0000256" key="1">
    <source>
        <dbReference type="ARBA" id="ARBA00004651"/>
    </source>
</evidence>
<dbReference type="Gene3D" id="1.20.1250.20">
    <property type="entry name" value="MFS general substrate transporter like domains"/>
    <property type="match status" value="1"/>
</dbReference>
<dbReference type="GO" id="GO:0022857">
    <property type="term" value="F:transmembrane transporter activity"/>
    <property type="evidence" value="ECO:0007669"/>
    <property type="project" value="InterPro"/>
</dbReference>